<protein>
    <submittedName>
        <fullName evidence="1">Uncharacterized protein</fullName>
    </submittedName>
</protein>
<accession>A0A4Q1BDU8</accession>
<dbReference type="AlphaFoldDB" id="A0A4Q1BDU8"/>
<evidence type="ECO:0000313" key="1">
    <source>
        <dbReference type="EMBL" id="RXK36477.1"/>
    </source>
</evidence>
<comment type="caution">
    <text evidence="1">The sequence shown here is derived from an EMBL/GenBank/DDBJ whole genome shotgun (WGS) entry which is preliminary data.</text>
</comment>
<proteinExistence type="predicted"/>
<sequence>MWNIKLGYSQGADPDEYDMLHWELVLEYDNSTSDNSLVCPHNEDDFDSDDSNDDYKRCGCPQIDWNLFLENDQGEVVPQKWFQFIHSTYDDQANEWEFSHHSSNSFSTKMTLSSVLGTITDAQLDQAINACGEVDLPDDDKDENCQDFIRRALDVLNGKFGLVSSYQQTVDKIRYQNNEG</sequence>
<reference evidence="1 2" key="1">
    <citation type="submission" date="2016-06" db="EMBL/GenBank/DDBJ databases">
        <title>Evolution of pathogenesis and genome organization in the Tremellales.</title>
        <authorList>
            <person name="Cuomo C."/>
            <person name="Litvintseva A."/>
            <person name="Heitman J."/>
            <person name="Chen Y."/>
            <person name="Sun S."/>
            <person name="Springer D."/>
            <person name="Dromer F."/>
            <person name="Young S."/>
            <person name="Zeng Q."/>
            <person name="Chapman S."/>
            <person name="Gujja S."/>
            <person name="Saif S."/>
            <person name="Birren B."/>
        </authorList>
    </citation>
    <scope>NUCLEOTIDE SEQUENCE [LARGE SCALE GENOMIC DNA]</scope>
    <source>
        <strain evidence="1 2">ATCC 28783</strain>
    </source>
</reference>
<dbReference type="InParanoid" id="A0A4Q1BDU8"/>
<dbReference type="VEuPathDB" id="FungiDB:TREMEDRAFT_65039"/>
<evidence type="ECO:0000313" key="2">
    <source>
        <dbReference type="Proteomes" id="UP000289152"/>
    </source>
</evidence>
<organism evidence="1 2">
    <name type="scientific">Tremella mesenterica</name>
    <name type="common">Jelly fungus</name>
    <dbReference type="NCBI Taxonomy" id="5217"/>
    <lineage>
        <taxon>Eukaryota</taxon>
        <taxon>Fungi</taxon>
        <taxon>Dikarya</taxon>
        <taxon>Basidiomycota</taxon>
        <taxon>Agaricomycotina</taxon>
        <taxon>Tremellomycetes</taxon>
        <taxon>Tremellales</taxon>
        <taxon>Tremellaceae</taxon>
        <taxon>Tremella</taxon>
    </lineage>
</organism>
<dbReference type="EMBL" id="SDIL01000096">
    <property type="protein sequence ID" value="RXK36477.1"/>
    <property type="molecule type" value="Genomic_DNA"/>
</dbReference>
<name>A0A4Q1BDU8_TREME</name>
<dbReference type="Proteomes" id="UP000289152">
    <property type="component" value="Unassembled WGS sequence"/>
</dbReference>
<gene>
    <name evidence="1" type="ORF">M231_06261</name>
</gene>
<keyword evidence="2" id="KW-1185">Reference proteome</keyword>